<comment type="similarity">
    <text evidence="1">Belongs to the SWC5 family.</text>
</comment>
<feature type="compositionally biased region" description="Acidic residues" evidence="4">
    <location>
        <begin position="71"/>
        <end position="84"/>
    </location>
</feature>
<feature type="compositionally biased region" description="Acidic residues" evidence="4">
    <location>
        <begin position="45"/>
        <end position="59"/>
    </location>
</feature>
<protein>
    <recommendedName>
        <fullName evidence="2">SWR1-complex protein 5</fullName>
    </recommendedName>
</protein>
<dbReference type="OrthoDB" id="445677at2759"/>
<feature type="domain" description="BCNT-C" evidence="5">
    <location>
        <begin position="233"/>
        <end position="307"/>
    </location>
</feature>
<dbReference type="Pfam" id="PF07572">
    <property type="entry name" value="BCNT"/>
    <property type="match status" value="1"/>
</dbReference>
<feature type="compositionally biased region" description="Basic and acidic residues" evidence="4">
    <location>
        <begin position="110"/>
        <end position="119"/>
    </location>
</feature>
<keyword evidence="7" id="KW-1185">Reference proteome</keyword>
<dbReference type="STRING" id="52247.A0A4T0X5B2"/>
<evidence type="ECO:0000259" key="5">
    <source>
        <dbReference type="PROSITE" id="PS51279"/>
    </source>
</evidence>
<evidence type="ECO:0000313" key="7">
    <source>
        <dbReference type="Proteomes" id="UP000307173"/>
    </source>
</evidence>
<evidence type="ECO:0000256" key="2">
    <source>
        <dbReference type="ARBA" id="ARBA00019138"/>
    </source>
</evidence>
<dbReference type="PANTHER" id="PTHR48407:SF1">
    <property type="entry name" value="CRANIOFACIAL DEVELOPMENT PROTEIN 1"/>
    <property type="match status" value="1"/>
</dbReference>
<sequence>MPAAALHTQEDETTQTHQDEATNSNKLHEKSETGAVISAQSNALENDDDYDEEEDEDYNLETAKQDNGPSGDDEDDDGQDDYMDVEEKKVLAKYSAIESTEGGLIKTRRQRQEEEEREKKQKKTNNSTKQASTTDINSIWEEMKSLKSSSPTHKDDRKVVENTLSEGASSDKPNEKIKITRTYEFAGKQITEEKEVDIDSEEAKAHLNSVKIKANNEAKPEIKQSNPTLRRKRKRASLLEAVISNSSSTKLSTLEKSRLDWATYVDKNKISDELKYKNKGGFLEKQDFLNRVDSKRENLFKDAKTKR</sequence>
<name>A0A4T0X5B2_9ASCO</name>
<dbReference type="PANTHER" id="PTHR48407">
    <property type="entry name" value="CRANIOFACIAL DEVELOPMENT PROTEIN 1"/>
    <property type="match status" value="1"/>
</dbReference>
<dbReference type="AlphaFoldDB" id="A0A4T0X5B2"/>
<evidence type="ECO:0000256" key="1">
    <source>
        <dbReference type="ARBA" id="ARBA00010465"/>
    </source>
</evidence>
<reference evidence="6 7" key="1">
    <citation type="journal article" date="2019" name="Front. Genet.">
        <title>Whole-Genome Sequencing of the Opportunistic Yeast Pathogen Candida inconspicua Uncovers Its Hybrid Origin.</title>
        <authorList>
            <person name="Mixao V."/>
            <person name="Hansen A.P."/>
            <person name="Saus E."/>
            <person name="Boekhout T."/>
            <person name="Lass-Florl C."/>
            <person name="Gabaldon T."/>
        </authorList>
    </citation>
    <scope>NUCLEOTIDE SEQUENCE [LARGE SCALE GENOMIC DNA]</scope>
    <source>
        <strain evidence="6 7">CBS 180</strain>
    </source>
</reference>
<evidence type="ECO:0000256" key="3">
    <source>
        <dbReference type="ARBA" id="ARBA00025222"/>
    </source>
</evidence>
<dbReference type="InterPro" id="IPR027124">
    <property type="entry name" value="Swc5/CFDP1/2"/>
</dbReference>
<dbReference type="Proteomes" id="UP000307173">
    <property type="component" value="Unassembled WGS sequence"/>
</dbReference>
<dbReference type="EMBL" id="SELW01000129">
    <property type="protein sequence ID" value="TID30651.1"/>
    <property type="molecule type" value="Genomic_DNA"/>
</dbReference>
<dbReference type="PROSITE" id="PS51279">
    <property type="entry name" value="BCNT_C"/>
    <property type="match status" value="1"/>
</dbReference>
<evidence type="ECO:0000313" key="6">
    <source>
        <dbReference type="EMBL" id="TID30651.1"/>
    </source>
</evidence>
<proteinExistence type="inferred from homology"/>
<comment type="caution">
    <text evidence="6">The sequence shown here is derived from an EMBL/GenBank/DDBJ whole genome shotgun (WGS) entry which is preliminary data.</text>
</comment>
<comment type="function">
    <text evidence="3">Component of the SWR1 complex which mediates the ATP-dependent exchange of histone H2A for the H2A variant HZT1 leading to transcriptional regulation of selected genes by chromatin remodeling. Involved in chromosome stability.</text>
</comment>
<evidence type="ECO:0000256" key="4">
    <source>
        <dbReference type="SAM" id="MobiDB-lite"/>
    </source>
</evidence>
<feature type="region of interest" description="Disordered" evidence="4">
    <location>
        <begin position="1"/>
        <end position="175"/>
    </location>
</feature>
<gene>
    <name evidence="6" type="ORF">CANINC_000807</name>
</gene>
<dbReference type="InterPro" id="IPR011421">
    <property type="entry name" value="BCNT-C"/>
</dbReference>
<dbReference type="GO" id="GO:0000812">
    <property type="term" value="C:Swr1 complex"/>
    <property type="evidence" value="ECO:0007669"/>
    <property type="project" value="TreeGrafter"/>
</dbReference>
<accession>A0A4T0X5B2</accession>
<organism evidence="6 7">
    <name type="scientific">Pichia inconspicua</name>
    <dbReference type="NCBI Taxonomy" id="52247"/>
    <lineage>
        <taxon>Eukaryota</taxon>
        <taxon>Fungi</taxon>
        <taxon>Dikarya</taxon>
        <taxon>Ascomycota</taxon>
        <taxon>Saccharomycotina</taxon>
        <taxon>Pichiomycetes</taxon>
        <taxon>Pichiales</taxon>
        <taxon>Pichiaceae</taxon>
        <taxon>Pichia</taxon>
    </lineage>
</organism>